<protein>
    <recommendedName>
        <fullName evidence="4">Gliding motility protein</fullName>
    </recommendedName>
</protein>
<name>A0A2S7WCW5_9FLAO</name>
<proteinExistence type="predicted"/>
<organism evidence="2 3">
    <name type="scientific">Polaribacter gangjinensis</name>
    <dbReference type="NCBI Taxonomy" id="574710"/>
    <lineage>
        <taxon>Bacteria</taxon>
        <taxon>Pseudomonadati</taxon>
        <taxon>Bacteroidota</taxon>
        <taxon>Flavobacteriia</taxon>
        <taxon>Flavobacteriales</taxon>
        <taxon>Flavobacteriaceae</taxon>
    </lineage>
</organism>
<dbReference type="Pfam" id="PF13174">
    <property type="entry name" value="TPR_6"/>
    <property type="match status" value="2"/>
</dbReference>
<keyword evidence="3" id="KW-1185">Reference proteome</keyword>
<feature type="repeat" description="TPR" evidence="1">
    <location>
        <begin position="363"/>
        <end position="396"/>
    </location>
</feature>
<dbReference type="Gene3D" id="1.25.40.10">
    <property type="entry name" value="Tetratricopeptide repeat domain"/>
    <property type="match status" value="3"/>
</dbReference>
<dbReference type="EMBL" id="MSCL01000001">
    <property type="protein sequence ID" value="PQJ75465.1"/>
    <property type="molecule type" value="Genomic_DNA"/>
</dbReference>
<reference evidence="2 3" key="1">
    <citation type="submission" date="2016-12" db="EMBL/GenBank/DDBJ databases">
        <title>Trade-off between light-utilization and light-protection in marine flavobacteria.</title>
        <authorList>
            <person name="Kumagai Y."/>
            <person name="Yoshizawa S."/>
            <person name="Kogure K."/>
            <person name="Iwasaki W."/>
        </authorList>
    </citation>
    <scope>NUCLEOTIDE SEQUENCE [LARGE SCALE GENOMIC DNA]</scope>
    <source>
        <strain evidence="2 3">KCTC 22729</strain>
    </source>
</reference>
<comment type="caution">
    <text evidence="2">The sequence shown here is derived from an EMBL/GenBank/DDBJ whole genome shotgun (WGS) entry which is preliminary data.</text>
</comment>
<evidence type="ECO:0008006" key="4">
    <source>
        <dbReference type="Google" id="ProtNLM"/>
    </source>
</evidence>
<dbReference type="Proteomes" id="UP000237608">
    <property type="component" value="Unassembled WGS sequence"/>
</dbReference>
<dbReference type="SMART" id="SM00028">
    <property type="entry name" value="TPR"/>
    <property type="match status" value="6"/>
</dbReference>
<evidence type="ECO:0000313" key="2">
    <source>
        <dbReference type="EMBL" id="PQJ75465.1"/>
    </source>
</evidence>
<dbReference type="SUPFAM" id="SSF48452">
    <property type="entry name" value="TPR-like"/>
    <property type="match status" value="2"/>
</dbReference>
<dbReference type="PROSITE" id="PS50005">
    <property type="entry name" value="TPR"/>
    <property type="match status" value="1"/>
</dbReference>
<gene>
    <name evidence="2" type="ORF">BTO13_09570</name>
</gene>
<keyword evidence="1" id="KW-0802">TPR repeat</keyword>
<dbReference type="AlphaFoldDB" id="A0A2S7WCW5"/>
<dbReference type="InterPro" id="IPR019734">
    <property type="entry name" value="TPR_rpt"/>
</dbReference>
<dbReference type="OrthoDB" id="1522549at2"/>
<evidence type="ECO:0000313" key="3">
    <source>
        <dbReference type="Proteomes" id="UP000237608"/>
    </source>
</evidence>
<dbReference type="PROSITE" id="PS51257">
    <property type="entry name" value="PROKAR_LIPOPROTEIN"/>
    <property type="match status" value="1"/>
</dbReference>
<evidence type="ECO:0000256" key="1">
    <source>
        <dbReference type="PROSITE-ProRule" id="PRU00339"/>
    </source>
</evidence>
<dbReference type="RefSeq" id="WP_105046606.1">
    <property type="nucleotide sequence ID" value="NZ_CP150662.1"/>
</dbReference>
<sequence length="740" mass="85537">MKNEKKILVFTFFLVLAIACGTKKNTFVSRNYQALTTKYNVLFNGHEALNAGIQEINTNYKDDWFQRLPIEPIEFEEKRADITEFGLGAGFDSKEDDTKKTLTTFDKAEEKAVKAIQVHKMNIDGLERNRQIDDAYLLLGKSRYYQQRFIPAIEAFNYVIANYPDANLIADTKIWRAKSEIRVDNEERAIETLKLLLVVRDTLEANLPDETKENGYTTLAMAYIKSDSIQKAKESLLLATRTLKNKDQAARNLFILGQLFAEENKKDSAAMQFKKLINFNNAPERYKIHAEIELAKNAINDSMAAISFERIQKLIKNRDNRPYLDALYYQKGVLNEQKDSTQLAISDYNSSLRAPNGDEKQRTFTYEKLGNLHFKNSEYQYASAYFDSVLQISKDTLDLRIRRIKRKQKSLVSLIQYENLVTNSDSILRLAALSKDDQKAFFEKYIEKIKKDDEAAAQLRLNQLAFGNNNTSLASANQGKWYFYNTQSTSFGATEFRKIWGNRKLEDDWRWAEKSKNAIQEKEITQVNQKNERYDLDSYINKIPTEKVVIDSLFFDRNQALYELGLIYKEQFNNPTLAKSRLERVASLNPNEELVLPINWHLYQLETTLQNPEKAAVYKNVIISKFPDTKFAQLLLNPDAKIQDEVAENEVETKYKEVYYAYKESKYDEVISAIDVILPTISNADLLPKFELLKAYAIGKSKDKETYKKALEFVSVNYGTTDEGKKAQAVLNQLEKKLKD</sequence>
<dbReference type="InterPro" id="IPR011990">
    <property type="entry name" value="TPR-like_helical_dom_sf"/>
</dbReference>
<accession>A0A2S7WCW5</accession>